<accession>A0A1S7LMB4</accession>
<proteinExistence type="inferred from homology"/>
<dbReference type="InterPro" id="IPR036390">
    <property type="entry name" value="WH_DNA-bd_sf"/>
</dbReference>
<sequence length="252" mass="28812">MKHNLNKFDLNLLVAFDTLMTERGVTRAGRALGITQAAMSNTLRRLRELFDDPLFVKTGARMEPTPRALELADPVSQALREIRKALDQERFDPMQSARTYRIGMIDYASAMLLPQLVKHLRTVSPDVTIEVVDVGGEEEVLHLERGEVDLVLSRFQWVPPKVSLQRLFSMNYVAIFCPNHPLVGDGPLTLDAFLEARHIHYYPRGMDKTVVDEALEEMGKKRNIIVSPNQYCTIEVRPRIMIEHHLTYAFSK</sequence>
<organism evidence="6">
    <name type="scientific">Magnetococcus massalia (strain MO-1)</name>
    <dbReference type="NCBI Taxonomy" id="451514"/>
    <lineage>
        <taxon>Bacteria</taxon>
        <taxon>Pseudomonadati</taxon>
        <taxon>Pseudomonadota</taxon>
        <taxon>Magnetococcia</taxon>
        <taxon>Magnetococcales</taxon>
        <taxon>Magnetococcaceae</taxon>
        <taxon>Magnetococcus</taxon>
    </lineage>
</organism>
<protein>
    <submittedName>
        <fullName evidence="6">Putative HTH transcriptional regulator, LysR</fullName>
    </submittedName>
</protein>
<dbReference type="PANTHER" id="PTHR30118">
    <property type="entry name" value="HTH-TYPE TRANSCRIPTIONAL REGULATOR LEUO-RELATED"/>
    <property type="match status" value="1"/>
</dbReference>
<reference evidence="6" key="1">
    <citation type="submission" date="2015-04" db="EMBL/GenBank/DDBJ databases">
        <authorList>
            <person name="Syromyatnikov M.Y."/>
            <person name="Popov V.N."/>
        </authorList>
    </citation>
    <scope>NUCLEOTIDE SEQUENCE</scope>
    <source>
        <strain evidence="6">MO-1</strain>
    </source>
</reference>
<evidence type="ECO:0000256" key="3">
    <source>
        <dbReference type="ARBA" id="ARBA00023125"/>
    </source>
</evidence>
<evidence type="ECO:0000256" key="2">
    <source>
        <dbReference type="ARBA" id="ARBA00023015"/>
    </source>
</evidence>
<dbReference type="InterPro" id="IPR050389">
    <property type="entry name" value="LysR-type_TF"/>
</dbReference>
<dbReference type="Gene3D" id="1.10.10.10">
    <property type="entry name" value="Winged helix-like DNA-binding domain superfamily/Winged helix DNA-binding domain"/>
    <property type="match status" value="1"/>
</dbReference>
<dbReference type="InterPro" id="IPR000847">
    <property type="entry name" value="LysR_HTH_N"/>
</dbReference>
<dbReference type="InterPro" id="IPR037402">
    <property type="entry name" value="YidZ_PBP2"/>
</dbReference>
<dbReference type="InterPro" id="IPR036388">
    <property type="entry name" value="WH-like_DNA-bd_sf"/>
</dbReference>
<evidence type="ECO:0000259" key="5">
    <source>
        <dbReference type="PROSITE" id="PS50931"/>
    </source>
</evidence>
<dbReference type="PROSITE" id="PS50931">
    <property type="entry name" value="HTH_LYSR"/>
    <property type="match status" value="1"/>
</dbReference>
<dbReference type="InterPro" id="IPR005119">
    <property type="entry name" value="LysR_subst-bd"/>
</dbReference>
<keyword evidence="2" id="KW-0805">Transcription regulation</keyword>
<evidence type="ECO:0000256" key="4">
    <source>
        <dbReference type="ARBA" id="ARBA00023163"/>
    </source>
</evidence>
<keyword evidence="3" id="KW-0238">DNA-binding</keyword>
<dbReference type="Pfam" id="PF00126">
    <property type="entry name" value="HTH_1"/>
    <property type="match status" value="1"/>
</dbReference>
<keyword evidence="4" id="KW-0804">Transcription</keyword>
<dbReference type="GO" id="GO:0003677">
    <property type="term" value="F:DNA binding"/>
    <property type="evidence" value="ECO:0007669"/>
    <property type="project" value="UniProtKB-KW"/>
</dbReference>
<comment type="similarity">
    <text evidence="1">Belongs to the LysR transcriptional regulatory family.</text>
</comment>
<dbReference type="GO" id="GO:0003700">
    <property type="term" value="F:DNA-binding transcription factor activity"/>
    <property type="evidence" value="ECO:0007669"/>
    <property type="project" value="InterPro"/>
</dbReference>
<dbReference type="SUPFAM" id="SSF46785">
    <property type="entry name" value="Winged helix' DNA-binding domain"/>
    <property type="match status" value="1"/>
</dbReference>
<dbReference type="EMBL" id="LO017727">
    <property type="protein sequence ID" value="CRH07309.1"/>
    <property type="molecule type" value="Genomic_DNA"/>
</dbReference>
<dbReference type="AlphaFoldDB" id="A0A1S7LMB4"/>
<feature type="domain" description="HTH lysR-type" evidence="5">
    <location>
        <begin position="8"/>
        <end position="65"/>
    </location>
</feature>
<evidence type="ECO:0000313" key="6">
    <source>
        <dbReference type="EMBL" id="CRH07309.1"/>
    </source>
</evidence>
<dbReference type="Gene3D" id="3.40.190.10">
    <property type="entry name" value="Periplasmic binding protein-like II"/>
    <property type="match status" value="1"/>
</dbReference>
<gene>
    <name evidence="6" type="ORF">MAGMO_3168</name>
</gene>
<dbReference type="SUPFAM" id="SSF53850">
    <property type="entry name" value="Periplasmic binding protein-like II"/>
    <property type="match status" value="1"/>
</dbReference>
<evidence type="ECO:0000256" key="1">
    <source>
        <dbReference type="ARBA" id="ARBA00009437"/>
    </source>
</evidence>
<dbReference type="Pfam" id="PF03466">
    <property type="entry name" value="LysR_substrate"/>
    <property type="match status" value="1"/>
</dbReference>
<dbReference type="CDD" id="cd08417">
    <property type="entry name" value="PBP2_Nitroaromatics_like"/>
    <property type="match status" value="1"/>
</dbReference>
<dbReference type="PANTHER" id="PTHR30118:SF15">
    <property type="entry name" value="TRANSCRIPTIONAL REGULATORY PROTEIN"/>
    <property type="match status" value="1"/>
</dbReference>
<name>A0A1S7LMB4_MAGMO</name>
<dbReference type="PRINTS" id="PR00039">
    <property type="entry name" value="HTHLYSR"/>
</dbReference>